<name>A0ABS3KVP8_9PROT</name>
<proteinExistence type="predicted"/>
<feature type="transmembrane region" description="Helical" evidence="5">
    <location>
        <begin position="263"/>
        <end position="284"/>
    </location>
</feature>
<feature type="region of interest" description="Disordered" evidence="4">
    <location>
        <begin position="662"/>
        <end position="684"/>
    </location>
</feature>
<dbReference type="Gene3D" id="3.30.450.20">
    <property type="entry name" value="PAS domain"/>
    <property type="match status" value="1"/>
</dbReference>
<dbReference type="InterPro" id="IPR005467">
    <property type="entry name" value="His_kinase_dom"/>
</dbReference>
<keyword evidence="5" id="KW-0812">Transmembrane</keyword>
<dbReference type="PANTHER" id="PTHR43065:SF42">
    <property type="entry name" value="TWO-COMPONENT SENSOR PPRA"/>
    <property type="match status" value="1"/>
</dbReference>
<keyword evidence="5" id="KW-1133">Transmembrane helix</keyword>
<evidence type="ECO:0000259" key="7">
    <source>
        <dbReference type="PROSITE" id="PS50112"/>
    </source>
</evidence>
<dbReference type="SUPFAM" id="SSF55785">
    <property type="entry name" value="PYP-like sensor domain (PAS domain)"/>
    <property type="match status" value="1"/>
</dbReference>
<dbReference type="RefSeq" id="WP_207419728.1">
    <property type="nucleotide sequence ID" value="NZ_CP061177.1"/>
</dbReference>
<dbReference type="InterPro" id="IPR003661">
    <property type="entry name" value="HisK_dim/P_dom"/>
</dbReference>
<dbReference type="CDD" id="cd00082">
    <property type="entry name" value="HisKA"/>
    <property type="match status" value="1"/>
</dbReference>
<evidence type="ECO:0000256" key="5">
    <source>
        <dbReference type="SAM" id="Phobius"/>
    </source>
</evidence>
<evidence type="ECO:0000313" key="10">
    <source>
        <dbReference type="Proteomes" id="UP001518989"/>
    </source>
</evidence>
<dbReference type="Gene3D" id="1.10.287.130">
    <property type="match status" value="1"/>
</dbReference>
<feature type="domain" description="PAC" evidence="8">
    <location>
        <begin position="383"/>
        <end position="435"/>
    </location>
</feature>
<gene>
    <name evidence="9" type="ORF">IAI61_21150</name>
</gene>
<feature type="transmembrane region" description="Helical" evidence="5">
    <location>
        <begin position="20"/>
        <end position="42"/>
    </location>
</feature>
<dbReference type="InterPro" id="IPR003594">
    <property type="entry name" value="HATPase_dom"/>
</dbReference>
<dbReference type="InterPro" id="IPR013655">
    <property type="entry name" value="PAS_fold_3"/>
</dbReference>
<dbReference type="Gene3D" id="3.30.565.10">
    <property type="entry name" value="Histidine kinase-like ATPase, C-terminal domain"/>
    <property type="match status" value="1"/>
</dbReference>
<feature type="domain" description="Histidine kinase" evidence="6">
    <location>
        <begin position="448"/>
        <end position="666"/>
    </location>
</feature>
<dbReference type="PANTHER" id="PTHR43065">
    <property type="entry name" value="SENSOR HISTIDINE KINASE"/>
    <property type="match status" value="1"/>
</dbReference>
<dbReference type="PRINTS" id="PR00344">
    <property type="entry name" value="BCTRLSENSOR"/>
</dbReference>
<comment type="caution">
    <text evidence="9">The sequence shown here is derived from an EMBL/GenBank/DDBJ whole genome shotgun (WGS) entry which is preliminary data.</text>
</comment>
<dbReference type="InterPro" id="IPR035965">
    <property type="entry name" value="PAS-like_dom_sf"/>
</dbReference>
<evidence type="ECO:0000256" key="2">
    <source>
        <dbReference type="ARBA" id="ARBA00012438"/>
    </source>
</evidence>
<evidence type="ECO:0000259" key="8">
    <source>
        <dbReference type="PROSITE" id="PS50113"/>
    </source>
</evidence>
<organism evidence="9 10">
    <name type="scientific">Roseomonas haemaphysalidis</name>
    <dbReference type="NCBI Taxonomy" id="2768162"/>
    <lineage>
        <taxon>Bacteria</taxon>
        <taxon>Pseudomonadati</taxon>
        <taxon>Pseudomonadota</taxon>
        <taxon>Alphaproteobacteria</taxon>
        <taxon>Acetobacterales</taxon>
        <taxon>Roseomonadaceae</taxon>
        <taxon>Roseomonas</taxon>
    </lineage>
</organism>
<protein>
    <recommendedName>
        <fullName evidence="2">histidine kinase</fullName>
        <ecNumber evidence="2">2.7.13.3</ecNumber>
    </recommendedName>
</protein>
<dbReference type="PROSITE" id="PS50113">
    <property type="entry name" value="PAC"/>
    <property type="match status" value="1"/>
</dbReference>
<evidence type="ECO:0000313" key="9">
    <source>
        <dbReference type="EMBL" id="MBO1081550.1"/>
    </source>
</evidence>
<dbReference type="PROSITE" id="PS50109">
    <property type="entry name" value="HIS_KIN"/>
    <property type="match status" value="1"/>
</dbReference>
<dbReference type="InterPro" id="IPR004358">
    <property type="entry name" value="Sig_transdc_His_kin-like_C"/>
</dbReference>
<dbReference type="SMART" id="SM00387">
    <property type="entry name" value="HATPase_c"/>
    <property type="match status" value="1"/>
</dbReference>
<evidence type="ECO:0000256" key="1">
    <source>
        <dbReference type="ARBA" id="ARBA00000085"/>
    </source>
</evidence>
<accession>A0ABS3KVP8</accession>
<evidence type="ECO:0000259" key="6">
    <source>
        <dbReference type="PROSITE" id="PS50109"/>
    </source>
</evidence>
<dbReference type="SUPFAM" id="SSF47384">
    <property type="entry name" value="Homodimeric domain of signal transducing histidine kinase"/>
    <property type="match status" value="1"/>
</dbReference>
<dbReference type="InterPro" id="IPR036097">
    <property type="entry name" value="HisK_dim/P_sf"/>
</dbReference>
<feature type="domain" description="PAS" evidence="7">
    <location>
        <begin position="306"/>
        <end position="381"/>
    </location>
</feature>
<dbReference type="PROSITE" id="PS50112">
    <property type="entry name" value="PAS"/>
    <property type="match status" value="1"/>
</dbReference>
<evidence type="ECO:0000256" key="4">
    <source>
        <dbReference type="SAM" id="MobiDB-lite"/>
    </source>
</evidence>
<dbReference type="InterPro" id="IPR000014">
    <property type="entry name" value="PAS"/>
</dbReference>
<dbReference type="Proteomes" id="UP001518989">
    <property type="component" value="Unassembled WGS sequence"/>
</dbReference>
<keyword evidence="3" id="KW-0597">Phosphoprotein</keyword>
<sequence>MREQGSGATGLRATHGRRFWPHVMVVGGSLLLAAAIWTGIALQWSRQQDDVGQQIEAARIATRLQEALVDAQRRAANVGALLVQLQAGDARPSGHAALEAGLRNALIGPASDFDGLQMLDASGRRTLSVGQPVDVPDAALRVATLPGLLWHRDRLLLAGRLPGGADRASDGLYVGTLRPATLSDALRGEPGFVALRLADGALVAIAGDSARLLQRNAALPEADAATPSPDAPLGLRLMTPLSFGGADVLLETRGQDWLRRHMLVIGAVLAGLQLVVTLLLLGWLDRRLRQMEARHAFETDAVRDRALGSIKDMLDALPATLYRAEIFADRSLSLTYVSENVERMTGLRWADIAPPGAWRDRVHPADAPALAQHLDTLYRDGESSIEYRLRHGDGRTVWLREQARIVAVGQHGGADVMGYLADISGERMLQAQTLASIKLATLSRMASSLAHEMTQPIGVMMLAAENGLDAHETMGAGAAPVMAAKLGRILEQTRRAQGLVEHLRMFGRSDEGKTEAVNLACVVESALLLCSSALDRGGVAVEVLVPHRLPPVAANPVMLEQVVMNLLLNARDALLRMPDNQRSLTIRAQALDDGRVALQVADSGRGLPPEAMARLFEPFFTTKGPGQGMGLGLSICHGIIRSFGGEITGENAEHGAVFTIRLPTAGPPGASTAEDATQPPGGQS</sequence>
<dbReference type="SMART" id="SM00388">
    <property type="entry name" value="HisKA"/>
    <property type="match status" value="1"/>
</dbReference>
<keyword evidence="10" id="KW-1185">Reference proteome</keyword>
<evidence type="ECO:0000256" key="3">
    <source>
        <dbReference type="ARBA" id="ARBA00022553"/>
    </source>
</evidence>
<dbReference type="EC" id="2.7.13.3" evidence="2"/>
<dbReference type="Pfam" id="PF08447">
    <property type="entry name" value="PAS_3"/>
    <property type="match status" value="1"/>
</dbReference>
<dbReference type="InterPro" id="IPR036890">
    <property type="entry name" value="HATPase_C_sf"/>
</dbReference>
<dbReference type="Pfam" id="PF02518">
    <property type="entry name" value="HATPase_c"/>
    <property type="match status" value="1"/>
</dbReference>
<reference evidence="9 10" key="1">
    <citation type="submission" date="2020-09" db="EMBL/GenBank/DDBJ databases">
        <title>Roseomonas.</title>
        <authorList>
            <person name="Zhu W."/>
        </authorList>
    </citation>
    <scope>NUCLEOTIDE SEQUENCE [LARGE SCALE GENOMIC DNA]</scope>
    <source>
        <strain evidence="9 10">573</strain>
    </source>
</reference>
<keyword evidence="5" id="KW-0472">Membrane</keyword>
<dbReference type="EMBL" id="JACTNG010000016">
    <property type="protein sequence ID" value="MBO1081550.1"/>
    <property type="molecule type" value="Genomic_DNA"/>
</dbReference>
<comment type="catalytic activity">
    <reaction evidence="1">
        <text>ATP + protein L-histidine = ADP + protein N-phospho-L-histidine.</text>
        <dbReference type="EC" id="2.7.13.3"/>
    </reaction>
</comment>
<dbReference type="NCBIfam" id="TIGR00229">
    <property type="entry name" value="sensory_box"/>
    <property type="match status" value="1"/>
</dbReference>
<dbReference type="Pfam" id="PF00512">
    <property type="entry name" value="HisKA"/>
    <property type="match status" value="1"/>
</dbReference>
<dbReference type="CDD" id="cd00130">
    <property type="entry name" value="PAS"/>
    <property type="match status" value="1"/>
</dbReference>
<dbReference type="InterPro" id="IPR000700">
    <property type="entry name" value="PAS-assoc_C"/>
</dbReference>
<dbReference type="SUPFAM" id="SSF55874">
    <property type="entry name" value="ATPase domain of HSP90 chaperone/DNA topoisomerase II/histidine kinase"/>
    <property type="match status" value="1"/>
</dbReference>